<dbReference type="GO" id="GO:0042626">
    <property type="term" value="F:ATPase-coupled transmembrane transporter activity"/>
    <property type="evidence" value="ECO:0007669"/>
    <property type="project" value="TreeGrafter"/>
</dbReference>
<comment type="subcellular location">
    <subcellularLocation>
        <location evidence="1">Cell membrane</location>
        <topology evidence="1">Peripheral membrane protein</topology>
    </subcellularLocation>
</comment>
<name>A0A0U1QSC5_9BACL</name>
<dbReference type="STRING" id="1069536.SINU_01315"/>
<evidence type="ECO:0000256" key="7">
    <source>
        <dbReference type="ARBA" id="ARBA00022967"/>
    </source>
</evidence>
<dbReference type="Pfam" id="PF00005">
    <property type="entry name" value="ABC_tran"/>
    <property type="match status" value="1"/>
</dbReference>
<dbReference type="InterPro" id="IPR030947">
    <property type="entry name" value="EcfA_1"/>
</dbReference>
<evidence type="ECO:0000256" key="8">
    <source>
        <dbReference type="ARBA" id="ARBA00023136"/>
    </source>
</evidence>
<dbReference type="PROSITE" id="PS50893">
    <property type="entry name" value="ABC_TRANSPORTER_2"/>
    <property type="match status" value="1"/>
</dbReference>
<keyword evidence="11" id="KW-1185">Reference proteome</keyword>
<protein>
    <submittedName>
        <fullName evidence="10">Cobalt transporter ATP-binding subunit</fullName>
    </submittedName>
</protein>
<organism evidence="10 11">
    <name type="scientific">Sporolactobacillus inulinus CASD</name>
    <dbReference type="NCBI Taxonomy" id="1069536"/>
    <lineage>
        <taxon>Bacteria</taxon>
        <taxon>Bacillati</taxon>
        <taxon>Bacillota</taxon>
        <taxon>Bacilli</taxon>
        <taxon>Bacillales</taxon>
        <taxon>Sporolactobacillaceae</taxon>
        <taxon>Sporolactobacillus</taxon>
    </lineage>
</organism>
<evidence type="ECO:0000313" key="10">
    <source>
        <dbReference type="EMBL" id="KLI03705.1"/>
    </source>
</evidence>
<dbReference type="FunFam" id="3.40.50.300:FF:000224">
    <property type="entry name" value="Energy-coupling factor transporter ATP-binding protein EcfA"/>
    <property type="match status" value="1"/>
</dbReference>
<keyword evidence="6 10" id="KW-0067">ATP-binding</keyword>
<proteinExistence type="inferred from homology"/>
<keyword evidence="3" id="KW-0813">Transport</keyword>
<keyword evidence="5" id="KW-0547">Nucleotide-binding</keyword>
<dbReference type="InterPro" id="IPR027417">
    <property type="entry name" value="P-loop_NTPase"/>
</dbReference>
<evidence type="ECO:0000256" key="6">
    <source>
        <dbReference type="ARBA" id="ARBA00022840"/>
    </source>
</evidence>
<dbReference type="GO" id="GO:0043190">
    <property type="term" value="C:ATP-binding cassette (ABC) transporter complex"/>
    <property type="evidence" value="ECO:0007669"/>
    <property type="project" value="TreeGrafter"/>
</dbReference>
<dbReference type="PANTHER" id="PTHR43553">
    <property type="entry name" value="HEAVY METAL TRANSPORTER"/>
    <property type="match status" value="1"/>
</dbReference>
<dbReference type="InterPro" id="IPR003439">
    <property type="entry name" value="ABC_transporter-like_ATP-bd"/>
</dbReference>
<dbReference type="RefSeq" id="WP_010027656.1">
    <property type="nucleotide sequence ID" value="NZ_AFVQ02000017.1"/>
</dbReference>
<keyword evidence="4" id="KW-1003">Cell membrane</keyword>
<feature type="domain" description="ABC transporter" evidence="9">
    <location>
        <begin position="6"/>
        <end position="241"/>
    </location>
</feature>
<dbReference type="PANTHER" id="PTHR43553:SF24">
    <property type="entry name" value="ENERGY-COUPLING FACTOR TRANSPORTER ATP-BINDING PROTEIN ECFA1"/>
    <property type="match status" value="1"/>
</dbReference>
<evidence type="ECO:0000256" key="3">
    <source>
        <dbReference type="ARBA" id="ARBA00022448"/>
    </source>
</evidence>
<evidence type="ECO:0000256" key="2">
    <source>
        <dbReference type="ARBA" id="ARBA00005417"/>
    </source>
</evidence>
<keyword evidence="7" id="KW-1278">Translocase</keyword>
<dbReference type="InterPro" id="IPR015856">
    <property type="entry name" value="ABC_transpr_CbiO/EcfA_su"/>
</dbReference>
<comment type="caution">
    <text evidence="10">The sequence shown here is derived from an EMBL/GenBank/DDBJ whole genome shotgun (WGS) entry which is preliminary data.</text>
</comment>
<dbReference type="InterPro" id="IPR050095">
    <property type="entry name" value="ECF_ABC_transporter_ATP-bd"/>
</dbReference>
<evidence type="ECO:0000256" key="1">
    <source>
        <dbReference type="ARBA" id="ARBA00004202"/>
    </source>
</evidence>
<gene>
    <name evidence="10" type="primary">cbiO</name>
    <name evidence="10" type="ORF">SINU_01315</name>
</gene>
<sequence length="275" mass="30715">MDEPMIDVEDLTFAYASNEKKQILSSVSFKAWRGEWLSVIGRNGAGKSTLAALLIGLLQPSFGRIRIKGIPLNEETKWLIRRHAGMVFQNPDNQFIGATVQDDVAFGLENLNMPYEEMQRRVAEALEAVGMTDYQAEDPSRLSGGQKQRTAIAGVLALHPDLLILDEAFVMLDPRSRRQLIAVLKKLKTERELTILSITHDMDEAAASDRVLVLEKGSVAKEGTPATVFSEKTTLDVPFSERLRRLLLKNGRSVPETYSTESDLIKWLCKSNLNT</sequence>
<evidence type="ECO:0000256" key="5">
    <source>
        <dbReference type="ARBA" id="ARBA00022741"/>
    </source>
</evidence>
<dbReference type="OrthoDB" id="9784332at2"/>
<dbReference type="CDD" id="cd03225">
    <property type="entry name" value="ABC_cobalt_CbiO_domain1"/>
    <property type="match status" value="1"/>
</dbReference>
<keyword evidence="8" id="KW-0472">Membrane</keyword>
<dbReference type="EMBL" id="AFVQ02000017">
    <property type="protein sequence ID" value="KLI03705.1"/>
    <property type="molecule type" value="Genomic_DNA"/>
</dbReference>
<dbReference type="Gene3D" id="3.40.50.300">
    <property type="entry name" value="P-loop containing nucleotide triphosphate hydrolases"/>
    <property type="match status" value="1"/>
</dbReference>
<dbReference type="GO" id="GO:0016887">
    <property type="term" value="F:ATP hydrolysis activity"/>
    <property type="evidence" value="ECO:0007669"/>
    <property type="project" value="InterPro"/>
</dbReference>
<evidence type="ECO:0000256" key="4">
    <source>
        <dbReference type="ARBA" id="ARBA00022475"/>
    </source>
</evidence>
<dbReference type="SMART" id="SM00382">
    <property type="entry name" value="AAA"/>
    <property type="match status" value="1"/>
</dbReference>
<dbReference type="GO" id="GO:0005524">
    <property type="term" value="F:ATP binding"/>
    <property type="evidence" value="ECO:0007669"/>
    <property type="project" value="UniProtKB-KW"/>
</dbReference>
<comment type="similarity">
    <text evidence="2">Belongs to the ABC transporter superfamily.</text>
</comment>
<dbReference type="GO" id="GO:0015087">
    <property type="term" value="F:cobalt ion transmembrane transporter activity"/>
    <property type="evidence" value="ECO:0007669"/>
    <property type="project" value="UniProtKB-ARBA"/>
</dbReference>
<dbReference type="NCBIfam" id="TIGR04520">
    <property type="entry name" value="ECF_ATPase_1"/>
    <property type="match status" value="1"/>
</dbReference>
<dbReference type="NCBIfam" id="NF010167">
    <property type="entry name" value="PRK13648.1"/>
    <property type="match status" value="1"/>
</dbReference>
<dbReference type="Proteomes" id="UP000035553">
    <property type="component" value="Unassembled WGS sequence"/>
</dbReference>
<dbReference type="SUPFAM" id="SSF52540">
    <property type="entry name" value="P-loop containing nucleoside triphosphate hydrolases"/>
    <property type="match status" value="1"/>
</dbReference>
<reference evidence="10 11" key="1">
    <citation type="journal article" date="2011" name="J. Bacteriol.">
        <title>Draft genome sequence of Sporolactobacillus inulinus strain CASD, an efficient D-lactic acid-producing bacterium with high-concentration lactate tolerance capability.</title>
        <authorList>
            <person name="Yu B."/>
            <person name="Su F."/>
            <person name="Wang L."/>
            <person name="Xu K."/>
            <person name="Zhao B."/>
            <person name="Xu P."/>
        </authorList>
    </citation>
    <scope>NUCLEOTIDE SEQUENCE [LARGE SCALE GENOMIC DNA]</scope>
    <source>
        <strain evidence="10 11">CASD</strain>
    </source>
</reference>
<dbReference type="AlphaFoldDB" id="A0A0U1QSC5"/>
<dbReference type="InterPro" id="IPR003593">
    <property type="entry name" value="AAA+_ATPase"/>
</dbReference>
<evidence type="ECO:0000313" key="11">
    <source>
        <dbReference type="Proteomes" id="UP000035553"/>
    </source>
</evidence>
<evidence type="ECO:0000259" key="9">
    <source>
        <dbReference type="PROSITE" id="PS50893"/>
    </source>
</evidence>
<accession>A0A0U1QSC5</accession>